<comment type="similarity">
    <text evidence="1">Belongs to the protein-tyrosine phosphatase family. Non-receptor class dual specificity subfamily.</text>
</comment>
<dbReference type="GO" id="GO:0004721">
    <property type="term" value="F:phosphoprotein phosphatase activity"/>
    <property type="evidence" value="ECO:0007669"/>
    <property type="project" value="UniProtKB-KW"/>
</dbReference>
<dbReference type="PROSITE" id="PS50054">
    <property type="entry name" value="TYR_PHOSPHATASE_DUAL"/>
    <property type="match status" value="1"/>
</dbReference>
<dbReference type="Proteomes" id="UP000271098">
    <property type="component" value="Unassembled WGS sequence"/>
</dbReference>
<dbReference type="SUPFAM" id="SSF52799">
    <property type="entry name" value="(Phosphotyrosine protein) phosphatases II"/>
    <property type="match status" value="1"/>
</dbReference>
<feature type="region of interest" description="Disordered" evidence="4">
    <location>
        <begin position="164"/>
        <end position="197"/>
    </location>
</feature>
<keyword evidence="7" id="KW-1185">Reference proteome</keyword>
<evidence type="ECO:0000259" key="5">
    <source>
        <dbReference type="PROSITE" id="PS50054"/>
    </source>
</evidence>
<organism evidence="6 7">
    <name type="scientific">Gongylonema pulchrum</name>
    <dbReference type="NCBI Taxonomy" id="637853"/>
    <lineage>
        <taxon>Eukaryota</taxon>
        <taxon>Metazoa</taxon>
        <taxon>Ecdysozoa</taxon>
        <taxon>Nematoda</taxon>
        <taxon>Chromadorea</taxon>
        <taxon>Rhabditida</taxon>
        <taxon>Spirurina</taxon>
        <taxon>Spiruromorpha</taxon>
        <taxon>Spiruroidea</taxon>
        <taxon>Gongylonematidae</taxon>
        <taxon>Gongylonema</taxon>
    </lineage>
</organism>
<protein>
    <recommendedName>
        <fullName evidence="5">Tyrosine-protein phosphatase domain-containing protein</fullName>
    </recommendedName>
</protein>
<dbReference type="InterPro" id="IPR020422">
    <property type="entry name" value="TYR_PHOSPHATASE_DUAL_dom"/>
</dbReference>
<dbReference type="InterPro" id="IPR000340">
    <property type="entry name" value="Dual-sp_phosphatase_cat-dom"/>
</dbReference>
<evidence type="ECO:0000313" key="6">
    <source>
        <dbReference type="EMBL" id="VDK30142.1"/>
    </source>
</evidence>
<evidence type="ECO:0000313" key="7">
    <source>
        <dbReference type="Proteomes" id="UP000271098"/>
    </source>
</evidence>
<keyword evidence="2" id="KW-0378">Hydrolase</keyword>
<dbReference type="AlphaFoldDB" id="A0A3P6P130"/>
<evidence type="ECO:0000256" key="1">
    <source>
        <dbReference type="ARBA" id="ARBA00008601"/>
    </source>
</evidence>
<dbReference type="SMART" id="SM00195">
    <property type="entry name" value="DSPc"/>
    <property type="match status" value="1"/>
</dbReference>
<dbReference type="OrthoDB" id="285418at2759"/>
<dbReference type="PANTHER" id="PTHR45961">
    <property type="entry name" value="IP21249P"/>
    <property type="match status" value="1"/>
</dbReference>
<sequence>MPGLYVSGVCALKAEIVKEHGITMIVNATEEVPNSASLGNIPRLKLFLKDDSKAWVLSYLDHVCHKILKEMAKGGRVLIHSVQGVSRCAAVCLAFLTKYKFKTLRDAYEYLASVRPSVQPRISLWRQLISYEQDIKQTLGSVEIVRDSEDPTLLVPDVYRRVTSKHQSLDHSENNATTSSPSTEPHEQDPGKQSENNTEAKLTAAVVSGQAAVAVAATAATVTDLAVKTAQGVVANGAWSQKSHMPTRKNSLSRKFSPVLEPVLEVVEAAA</sequence>
<reference evidence="6 7" key="1">
    <citation type="submission" date="2018-11" db="EMBL/GenBank/DDBJ databases">
        <authorList>
            <consortium name="Pathogen Informatics"/>
        </authorList>
    </citation>
    <scope>NUCLEOTIDE SEQUENCE [LARGE SCALE GENOMIC DNA]</scope>
</reference>
<keyword evidence="3" id="KW-0904">Protein phosphatase</keyword>
<name>A0A3P6P130_9BILA</name>
<dbReference type="EMBL" id="UYRT01001785">
    <property type="protein sequence ID" value="VDK30142.1"/>
    <property type="molecule type" value="Genomic_DNA"/>
</dbReference>
<proteinExistence type="inferred from homology"/>
<dbReference type="Gene3D" id="3.90.190.10">
    <property type="entry name" value="Protein tyrosine phosphatase superfamily"/>
    <property type="match status" value="1"/>
</dbReference>
<dbReference type="InterPro" id="IPR029021">
    <property type="entry name" value="Prot-tyrosine_phosphatase-like"/>
</dbReference>
<evidence type="ECO:0000256" key="3">
    <source>
        <dbReference type="ARBA" id="ARBA00022912"/>
    </source>
</evidence>
<dbReference type="InterPro" id="IPR052103">
    <property type="entry name" value="Dual_spec_Phospatases"/>
</dbReference>
<feature type="compositionally biased region" description="Polar residues" evidence="4">
    <location>
        <begin position="174"/>
        <end position="183"/>
    </location>
</feature>
<dbReference type="GO" id="GO:0005737">
    <property type="term" value="C:cytoplasm"/>
    <property type="evidence" value="ECO:0007669"/>
    <property type="project" value="TreeGrafter"/>
</dbReference>
<accession>A0A3P6P130</accession>
<evidence type="ECO:0000256" key="4">
    <source>
        <dbReference type="SAM" id="MobiDB-lite"/>
    </source>
</evidence>
<evidence type="ECO:0000256" key="2">
    <source>
        <dbReference type="ARBA" id="ARBA00022801"/>
    </source>
</evidence>
<dbReference type="PANTHER" id="PTHR45961:SF9">
    <property type="entry name" value="DUAL SPECIFICITY PROTEIN PHOSPHATASE 14"/>
    <property type="match status" value="1"/>
</dbReference>
<gene>
    <name evidence="6" type="ORF">GPUH_LOCUS1469</name>
</gene>
<feature type="domain" description="Tyrosine-protein phosphatase" evidence="5">
    <location>
        <begin position="1"/>
        <end position="137"/>
    </location>
</feature>
<dbReference type="Pfam" id="PF00782">
    <property type="entry name" value="DSPc"/>
    <property type="match status" value="1"/>
</dbReference>